<dbReference type="GO" id="GO:0005524">
    <property type="term" value="F:ATP binding"/>
    <property type="evidence" value="ECO:0007669"/>
    <property type="project" value="UniProtKB-KW"/>
</dbReference>
<evidence type="ECO:0000259" key="9">
    <source>
        <dbReference type="PROSITE" id="PS50109"/>
    </source>
</evidence>
<dbReference type="InterPro" id="IPR004358">
    <property type="entry name" value="Sig_transdc_His_kin-like_C"/>
</dbReference>
<sequence length="297" mass="33721">MEHFTLLMLSQMNILLNILLMFMLNLLLMAMVATVFFVFILKNPFKEGAIKSRFHKMQKLENIGLLACKVAHDFNNILTVIGSCADYISVDCDDSEKSMANEILKSVDSASMLTNSLLNYGKSASLKDEFFDMNRLICNSETIFRQFLEEDIDLIIDNPNEEAFVYADYSKIQHALINLIVNARDAVNSADLSVNKTIKITVCRKNKSELLHDFSFEVMDEYENYVVLIVEDNGQGINDFVRENLFEPFFTTKTSDAGSGLGLASVKDIVKQYDGKIFFESEKDKGTAFYLVLLQAY</sequence>
<organism evidence="10 11">
    <name type="scientific">Flexistipes sinusarabici</name>
    <dbReference type="NCBI Taxonomy" id="2352"/>
    <lineage>
        <taxon>Bacteria</taxon>
        <taxon>Pseudomonadati</taxon>
        <taxon>Deferribacterota</taxon>
        <taxon>Deferribacteres</taxon>
        <taxon>Deferribacterales</taxon>
        <taxon>Flexistipitaceae</taxon>
        <taxon>Flexistipes</taxon>
    </lineage>
</organism>
<evidence type="ECO:0000256" key="4">
    <source>
        <dbReference type="ARBA" id="ARBA00022741"/>
    </source>
</evidence>
<dbReference type="PROSITE" id="PS50109">
    <property type="entry name" value="HIS_KIN"/>
    <property type="match status" value="1"/>
</dbReference>
<gene>
    <name evidence="10" type="ORF">FXF49_02245</name>
</gene>
<dbReference type="InterPro" id="IPR036890">
    <property type="entry name" value="HATPase_C_sf"/>
</dbReference>
<reference evidence="10 11" key="1">
    <citation type="submission" date="2019-08" db="EMBL/GenBank/DDBJ databases">
        <title>Genomic characterization of a novel candidate phylum (ARYD3) from a high temperature, high salinity tertiary oil reservoir in north central Oklahoma, USA.</title>
        <authorList>
            <person name="Youssef N.H."/>
            <person name="Yadav A."/>
            <person name="Elshahed M.S."/>
        </authorList>
    </citation>
    <scope>NUCLEOTIDE SEQUENCE [LARGE SCALE GENOMIC DNA]</scope>
    <source>
        <strain evidence="10">ARYD1</strain>
    </source>
</reference>
<evidence type="ECO:0000256" key="5">
    <source>
        <dbReference type="ARBA" id="ARBA00022777"/>
    </source>
</evidence>
<evidence type="ECO:0000256" key="8">
    <source>
        <dbReference type="SAM" id="Phobius"/>
    </source>
</evidence>
<keyword evidence="3" id="KW-0808">Transferase</keyword>
<dbReference type="SUPFAM" id="SSF47384">
    <property type="entry name" value="Homodimeric domain of signal transducing histidine kinase"/>
    <property type="match status" value="1"/>
</dbReference>
<dbReference type="AlphaFoldDB" id="A0A5D0MLH2"/>
<evidence type="ECO:0000313" key="11">
    <source>
        <dbReference type="Proteomes" id="UP000323337"/>
    </source>
</evidence>
<dbReference type="InterPro" id="IPR003594">
    <property type="entry name" value="HATPase_dom"/>
</dbReference>
<dbReference type="Gene3D" id="1.10.287.130">
    <property type="match status" value="1"/>
</dbReference>
<keyword evidence="7" id="KW-0902">Two-component regulatory system</keyword>
<dbReference type="PANTHER" id="PTHR43065">
    <property type="entry name" value="SENSOR HISTIDINE KINASE"/>
    <property type="match status" value="1"/>
</dbReference>
<evidence type="ECO:0000256" key="2">
    <source>
        <dbReference type="ARBA" id="ARBA00012438"/>
    </source>
</evidence>
<dbReference type="PANTHER" id="PTHR43065:SF46">
    <property type="entry name" value="C4-DICARBOXYLATE TRANSPORT SENSOR PROTEIN DCTB"/>
    <property type="match status" value="1"/>
</dbReference>
<dbReference type="EC" id="2.7.13.3" evidence="2"/>
<name>A0A5D0MLH2_FLESI</name>
<evidence type="ECO:0000313" key="10">
    <source>
        <dbReference type="EMBL" id="TYB34547.1"/>
    </source>
</evidence>
<dbReference type="Pfam" id="PF02518">
    <property type="entry name" value="HATPase_c"/>
    <property type="match status" value="1"/>
</dbReference>
<dbReference type="EMBL" id="VSIV01000055">
    <property type="protein sequence ID" value="TYB34547.1"/>
    <property type="molecule type" value="Genomic_DNA"/>
</dbReference>
<dbReference type="InterPro" id="IPR005467">
    <property type="entry name" value="His_kinase_dom"/>
</dbReference>
<keyword evidence="6" id="KW-0067">ATP-binding</keyword>
<dbReference type="SMART" id="SM00387">
    <property type="entry name" value="HATPase_c"/>
    <property type="match status" value="1"/>
</dbReference>
<dbReference type="SUPFAM" id="SSF55874">
    <property type="entry name" value="ATPase domain of HSP90 chaperone/DNA topoisomerase II/histidine kinase"/>
    <property type="match status" value="1"/>
</dbReference>
<comment type="caution">
    <text evidence="10">The sequence shown here is derived from an EMBL/GenBank/DDBJ whole genome shotgun (WGS) entry which is preliminary data.</text>
</comment>
<dbReference type="PRINTS" id="PR00344">
    <property type="entry name" value="BCTRLSENSOR"/>
</dbReference>
<keyword evidence="4" id="KW-0547">Nucleotide-binding</keyword>
<feature type="domain" description="Histidine kinase" evidence="9">
    <location>
        <begin position="69"/>
        <end position="297"/>
    </location>
</feature>
<evidence type="ECO:0000256" key="1">
    <source>
        <dbReference type="ARBA" id="ARBA00000085"/>
    </source>
</evidence>
<proteinExistence type="predicted"/>
<dbReference type="Gene3D" id="3.30.565.10">
    <property type="entry name" value="Histidine kinase-like ATPase, C-terminal domain"/>
    <property type="match status" value="1"/>
</dbReference>
<protein>
    <recommendedName>
        <fullName evidence="2">histidine kinase</fullName>
        <ecNumber evidence="2">2.7.13.3</ecNumber>
    </recommendedName>
</protein>
<keyword evidence="8" id="KW-1133">Transmembrane helix</keyword>
<feature type="transmembrane region" description="Helical" evidence="8">
    <location>
        <begin position="14"/>
        <end position="41"/>
    </location>
</feature>
<keyword evidence="8" id="KW-0812">Transmembrane</keyword>
<evidence type="ECO:0000256" key="6">
    <source>
        <dbReference type="ARBA" id="ARBA00022840"/>
    </source>
</evidence>
<dbReference type="GO" id="GO:0000155">
    <property type="term" value="F:phosphorelay sensor kinase activity"/>
    <property type="evidence" value="ECO:0007669"/>
    <property type="project" value="InterPro"/>
</dbReference>
<evidence type="ECO:0000256" key="7">
    <source>
        <dbReference type="ARBA" id="ARBA00023012"/>
    </source>
</evidence>
<accession>A0A5D0MLH2</accession>
<comment type="catalytic activity">
    <reaction evidence="1">
        <text>ATP + protein L-histidine = ADP + protein N-phospho-L-histidine.</text>
        <dbReference type="EC" id="2.7.13.3"/>
    </reaction>
</comment>
<keyword evidence="8" id="KW-0472">Membrane</keyword>
<evidence type="ECO:0000256" key="3">
    <source>
        <dbReference type="ARBA" id="ARBA00022679"/>
    </source>
</evidence>
<keyword evidence="5 10" id="KW-0418">Kinase</keyword>
<dbReference type="InterPro" id="IPR036097">
    <property type="entry name" value="HisK_dim/P_sf"/>
</dbReference>
<dbReference type="Proteomes" id="UP000323337">
    <property type="component" value="Unassembled WGS sequence"/>
</dbReference>